<gene>
    <name evidence="1" type="ORF">P9847_03555</name>
</gene>
<protein>
    <recommendedName>
        <fullName evidence="3">DUF3052 domain-containing protein</fullName>
    </recommendedName>
</protein>
<evidence type="ECO:0008006" key="3">
    <source>
        <dbReference type="Google" id="ProtNLM"/>
    </source>
</evidence>
<dbReference type="RefSeq" id="WP_328275438.1">
    <property type="nucleotide sequence ID" value="NZ_JARTLD010000009.1"/>
</dbReference>
<keyword evidence="2" id="KW-1185">Reference proteome</keyword>
<reference evidence="1 2" key="1">
    <citation type="submission" date="2023-03" db="EMBL/GenBank/DDBJ databases">
        <title>Bacillus Genome Sequencing.</title>
        <authorList>
            <person name="Dunlap C."/>
        </authorList>
    </citation>
    <scope>NUCLEOTIDE SEQUENCE [LARGE SCALE GENOMIC DNA]</scope>
    <source>
        <strain evidence="1 2">NRS-52</strain>
    </source>
</reference>
<evidence type="ECO:0000313" key="2">
    <source>
        <dbReference type="Proteomes" id="UP001343257"/>
    </source>
</evidence>
<sequence>MPNEVLLKKLRYKQGQALVLNGPENYLLGIETSENTTAKVQFLQLFVNNAEQVREWVPQAIPRLAEDAVFWITYPKQSSKVKTDINRDSLWKLVETMAPYRPVSNVSIDDKWSALRFRHVDLVQSKK</sequence>
<dbReference type="EMBL" id="JARTLD010000009">
    <property type="protein sequence ID" value="MED5016382.1"/>
    <property type="molecule type" value="Genomic_DNA"/>
</dbReference>
<name>A0ABU6PNC8_9BACL</name>
<proteinExistence type="predicted"/>
<organism evidence="1 2">
    <name type="scientific">Paenibacillus chibensis</name>
    <dbReference type="NCBI Taxonomy" id="59846"/>
    <lineage>
        <taxon>Bacteria</taxon>
        <taxon>Bacillati</taxon>
        <taxon>Bacillota</taxon>
        <taxon>Bacilli</taxon>
        <taxon>Bacillales</taxon>
        <taxon>Paenibacillaceae</taxon>
        <taxon>Paenibacillus</taxon>
    </lineage>
</organism>
<accession>A0ABU6PNC8</accession>
<dbReference type="Proteomes" id="UP001343257">
    <property type="component" value="Unassembled WGS sequence"/>
</dbReference>
<evidence type="ECO:0000313" key="1">
    <source>
        <dbReference type="EMBL" id="MED5016382.1"/>
    </source>
</evidence>
<comment type="caution">
    <text evidence="1">The sequence shown here is derived from an EMBL/GenBank/DDBJ whole genome shotgun (WGS) entry which is preliminary data.</text>
</comment>